<gene>
    <name evidence="1" type="ORF">NT05LM_1897</name>
</gene>
<sequence>MEHLFLSLYYKFLIIKGFLNALSEKWRSEASGNGYYLL</sequence>
<comment type="caution">
    <text evidence="1">The sequence shown here is derived from an EMBL/GenBank/DDBJ whole genome shotgun (WGS) entry which is preliminary data.</text>
</comment>
<organism evidence="1 2">
    <name type="scientific">Listeria marthii FSL S4-120</name>
    <dbReference type="NCBI Taxonomy" id="702457"/>
    <lineage>
        <taxon>Bacteria</taxon>
        <taxon>Bacillati</taxon>
        <taxon>Bacillota</taxon>
        <taxon>Bacilli</taxon>
        <taxon>Bacillales</taxon>
        <taxon>Listeriaceae</taxon>
        <taxon>Listeria</taxon>
    </lineage>
</organism>
<accession>A0ABP2JXI9</accession>
<name>A0ABP2JXI9_9LIST</name>
<protein>
    <submittedName>
        <fullName evidence="1">Uncharacterized protein</fullName>
    </submittedName>
</protein>
<evidence type="ECO:0000313" key="1">
    <source>
        <dbReference type="EMBL" id="EFR87559.1"/>
    </source>
</evidence>
<dbReference type="Proteomes" id="UP000003412">
    <property type="component" value="Chromosome"/>
</dbReference>
<proteinExistence type="predicted"/>
<evidence type="ECO:0000313" key="2">
    <source>
        <dbReference type="Proteomes" id="UP000003412"/>
    </source>
</evidence>
<reference evidence="1 2" key="1">
    <citation type="journal article" date="2010" name="Microbiol. Resour. Announc.">
        <title>Comparative genomics of the bacterial genus Listeria: Genome evolution is characterized by limited gene acquisition and limited gene loss.</title>
        <authorList>
            <person name="den Bakker H.C."/>
            <person name="Cummings C.A."/>
            <person name="Ferreira V."/>
            <person name="Vatta P."/>
            <person name="Orsi R.H."/>
            <person name="Degoricija L."/>
            <person name="Barker M."/>
            <person name="Petrauskene O."/>
            <person name="Furtado M.R."/>
            <person name="Wiedmann M."/>
        </authorList>
    </citation>
    <scope>NUCLEOTIDE SEQUENCE [LARGE SCALE GENOMIC DNA]</scope>
    <source>
        <strain evidence="1 2">FSL S4-120</strain>
    </source>
</reference>
<dbReference type="EMBL" id="ADXF01000684">
    <property type="protein sequence ID" value="EFR87559.1"/>
    <property type="molecule type" value="Genomic_DNA"/>
</dbReference>
<keyword evidence="2" id="KW-1185">Reference proteome</keyword>